<dbReference type="InterPro" id="IPR016041">
    <property type="entry name" value="Ac-CoA_synth_d_su_TIM-brl"/>
</dbReference>
<accession>A0A387JU55</accession>
<dbReference type="PANTHER" id="PTHR36214:SF3">
    <property type="entry name" value="ACETYL-COA DECARBONYLASE_SYNTHASE COMPLEX SUBUNIT GAMMA"/>
    <property type="match status" value="1"/>
</dbReference>
<evidence type="ECO:0000313" key="2">
    <source>
        <dbReference type="EMBL" id="BBE38045.1"/>
    </source>
</evidence>
<name>A0A387JU55_9SPIR</name>
<reference evidence="2" key="1">
    <citation type="journal article" date="2019" name="ISME J.">
        <title>Genome analyses of uncultured TG2/ZB3 bacteria in 'Margulisbacteria' specifically attached to ectosymbiotic spirochetes of protists in the termite gut.</title>
        <authorList>
            <person name="Utami Y.D."/>
            <person name="Kuwahara H."/>
            <person name="Igai K."/>
            <person name="Murakami T."/>
            <person name="Sugaya K."/>
            <person name="Morikawa T."/>
            <person name="Nagura Y."/>
            <person name="Yuki M."/>
            <person name="Deevong P."/>
            <person name="Inoue T."/>
            <person name="Kihara K."/>
            <person name="Lo N."/>
            <person name="Yamada A."/>
            <person name="Ohkuma M."/>
            <person name="Hongoh Y."/>
        </authorList>
    </citation>
    <scope>NUCLEOTIDE SEQUENCE</scope>
    <source>
        <strain evidence="2">NkOx-clu11_09</strain>
    </source>
</reference>
<dbReference type="NCBIfam" id="NF003376">
    <property type="entry name" value="PRK04452.1-2"/>
    <property type="match status" value="1"/>
</dbReference>
<gene>
    <name evidence="2" type="primary">acsD</name>
</gene>
<dbReference type="Gene3D" id="3.20.20.20">
    <property type="entry name" value="Dihydropteroate synthase-like"/>
    <property type="match status" value="1"/>
</dbReference>
<dbReference type="PANTHER" id="PTHR36214">
    <property type="match status" value="1"/>
</dbReference>
<dbReference type="InterPro" id="IPR051069">
    <property type="entry name" value="ACDS_complex_subunit"/>
</dbReference>
<dbReference type="Pfam" id="PF03599">
    <property type="entry name" value="CdhD"/>
    <property type="match status" value="1"/>
</dbReference>
<dbReference type="AlphaFoldDB" id="A0A387JU55"/>
<evidence type="ECO:0000259" key="1">
    <source>
        <dbReference type="Pfam" id="PF03599"/>
    </source>
</evidence>
<feature type="domain" description="CO dehydrogenase/acetyl-CoA synthase delta subunit TIM barrel" evidence="1">
    <location>
        <begin position="16"/>
        <end position="257"/>
    </location>
</feature>
<dbReference type="EMBL" id="LC387965">
    <property type="protein sequence ID" value="BBE38045.1"/>
    <property type="molecule type" value="Genomic_DNA"/>
</dbReference>
<organism evidence="2">
    <name type="scientific">uncultured Treponema sp</name>
    <dbReference type="NCBI Taxonomy" id="162155"/>
    <lineage>
        <taxon>Bacteria</taxon>
        <taxon>Pseudomonadati</taxon>
        <taxon>Spirochaetota</taxon>
        <taxon>Spirochaetia</taxon>
        <taxon>Spirochaetales</taxon>
        <taxon>Treponemataceae</taxon>
        <taxon>Treponema</taxon>
        <taxon>environmental samples</taxon>
    </lineage>
</organism>
<protein>
    <submittedName>
        <fullName evidence="2">Small subunit of Fe-S-Co protein</fullName>
    </submittedName>
</protein>
<dbReference type="NCBIfam" id="NF040759">
    <property type="entry name" value="WLP_AcsD"/>
    <property type="match status" value="1"/>
</dbReference>
<dbReference type="SUPFAM" id="SSF51717">
    <property type="entry name" value="Dihydropteroate synthetase-like"/>
    <property type="match status" value="1"/>
</dbReference>
<dbReference type="InterPro" id="IPR011005">
    <property type="entry name" value="Dihydropteroate_synth-like_sf"/>
</dbReference>
<proteinExistence type="predicted"/>
<sequence>MPFKRVPQKFPSNIKEVVIGTGDKAITLGGENVLPFYSFDDAIKNPPRVGVEVSDLGPNRDLPELGKFYEGAETIAAVAKRACEMPGAGFIVLSLESADPNGADKPIEDCVALCKEVADAVTLPLVIQGSKNVEKDGQLFVKIADALQGKNVLLMSAKEDNHKAIAVGAVQAYGQKIAAESAVDINLAKQLNVLITQLGIKGESLVMNVGAAAVGYGYEYVVSTMDRIKLAALTQNDDKLQMPIISPVSEQAWSVGESFKSEAEAPKGWGPQEQRGIAMEVSTASAALAAGSNAVILRHPASVAAVSKLIAELV</sequence>